<comment type="caution">
    <text evidence="2">The sequence shown here is derived from an EMBL/GenBank/DDBJ whole genome shotgun (WGS) entry which is preliminary data.</text>
</comment>
<feature type="coiled-coil region" evidence="1">
    <location>
        <begin position="522"/>
        <end position="553"/>
    </location>
</feature>
<organism evidence="2 3">
    <name type="scientific">Mariniflexile gromovii</name>
    <dbReference type="NCBI Taxonomy" id="362523"/>
    <lineage>
        <taxon>Bacteria</taxon>
        <taxon>Pseudomonadati</taxon>
        <taxon>Bacteroidota</taxon>
        <taxon>Flavobacteriia</taxon>
        <taxon>Flavobacteriales</taxon>
        <taxon>Flavobacteriaceae</taxon>
        <taxon>Mariniflexile</taxon>
    </lineage>
</organism>
<dbReference type="Proteomes" id="UP000670776">
    <property type="component" value="Unassembled WGS sequence"/>
</dbReference>
<evidence type="ECO:0000313" key="2">
    <source>
        <dbReference type="EMBL" id="MBP0902383.1"/>
    </source>
</evidence>
<reference evidence="2 3" key="1">
    <citation type="submission" date="2021-04" db="EMBL/GenBank/DDBJ databases">
        <title>Mariniflexile gromovii gen. nov., sp. nov., a gliding bacterium isolated from the sea urchin Strongylocentrotus intermedius.</title>
        <authorList>
            <person name="Ko S."/>
            <person name="Le V."/>
            <person name="Ahn C.-Y."/>
            <person name="Oh H.-M."/>
        </authorList>
    </citation>
    <scope>NUCLEOTIDE SEQUENCE [LARGE SCALE GENOMIC DNA]</scope>
    <source>
        <strain evidence="2 3">KCTC 12570</strain>
    </source>
</reference>
<keyword evidence="1" id="KW-0175">Coiled coil</keyword>
<gene>
    <name evidence="2" type="ORF">J8H85_00965</name>
</gene>
<dbReference type="EMBL" id="JAGJCB010000001">
    <property type="protein sequence ID" value="MBP0902383.1"/>
    <property type="molecule type" value="Genomic_DNA"/>
</dbReference>
<keyword evidence="3" id="KW-1185">Reference proteome</keyword>
<evidence type="ECO:0000313" key="3">
    <source>
        <dbReference type="Proteomes" id="UP000670776"/>
    </source>
</evidence>
<name>A0ABS4BPP2_9FLAO</name>
<proteinExistence type="predicted"/>
<accession>A0ABS4BPP2</accession>
<evidence type="ECO:0000256" key="1">
    <source>
        <dbReference type="SAM" id="Coils"/>
    </source>
</evidence>
<protein>
    <submittedName>
        <fullName evidence="2">Uncharacterized protein</fullName>
    </submittedName>
</protein>
<sequence length="673" mass="80174">MIDTLQLRLHGILAKKTGVLDLLEAEQNNLSDFVCYEHHELYKKMLIHKGRFFEARQIKTKKTTSYEVMDSSDFLHLENTNDRKAMTHVKNVMRFIDETEVREMTMRVTGKYSNPSSIAAVVFSINENGGFIDFTVSIPKYLYNHSLAEFVPQIQSNRYYQLENAISIKSQRKMIHLRLMKFINKFLSDLSQIFKLETVPNLNYIEIRRIDLCWNQHFNSKAEALTYLGHQQKLAKRKATHSNNKVKEYETSLNYFTSSGAFFKIYHKGSEYITSEFGDLKKHQDLNKRFLDKYVYRLNNVDDGDSISRDDYNIGLMRERLKDKDYVLNLFEQQIKGKHIVIDNEKLRKRANETAKLLKKIQPYKIHFLKDEMDKVLRYEISLRGDFFSYNYKRKIFRKNCPHYKDLMDNYKFVHSVRNSKAEKKPVLTKWQNKDYSKIHSFLNKSIGLVFSDDPMLKRFLKSTKVNRDSLNDNYNLKPNFYKETILSEKDVGIFCNDFLQLCFDYFFRTVKDFQIDKINNYDDIAEKIKQYNSEAQERKDNYDREYHFLTLDNHGKPIIKGKTLITKASQLLSLKQKHEKGMKIVQPLRIMQILTEIQKGKSLHLIRKELGISASNFSKIKKDLALFEIYENTLDTEMDFHWEISFRDYYYKTSGLEYQKNFYNNKKQIYYG</sequence>
<dbReference type="RefSeq" id="WP_209651755.1">
    <property type="nucleotide sequence ID" value="NZ_JAGJCB010000001.1"/>
</dbReference>